<organism evidence="2 5">
    <name type="scientific">Bradyrhizobium guangdongense</name>
    <dbReference type="NCBI Taxonomy" id="1325090"/>
    <lineage>
        <taxon>Bacteria</taxon>
        <taxon>Pseudomonadati</taxon>
        <taxon>Pseudomonadota</taxon>
        <taxon>Alphaproteobacteria</taxon>
        <taxon>Hyphomicrobiales</taxon>
        <taxon>Nitrobacteraceae</taxon>
        <taxon>Bradyrhizobium</taxon>
    </lineage>
</organism>
<dbReference type="AlphaFoldDB" id="A0A410VB49"/>
<evidence type="ECO:0000313" key="5">
    <source>
        <dbReference type="Proteomes" id="UP000625079"/>
    </source>
</evidence>
<reference evidence="3 4" key="2">
    <citation type="submission" date="2018-06" db="EMBL/GenBank/DDBJ databases">
        <title>Comparative genomics of rhizobia nodulating Arachis hypogaea in China.</title>
        <authorList>
            <person name="Li Y."/>
        </authorList>
    </citation>
    <scope>NUCLEOTIDE SEQUENCE [LARGE SCALE GENOMIC DNA]</scope>
    <source>
        <strain evidence="3 4">CCBAU 51658</strain>
    </source>
</reference>
<protein>
    <submittedName>
        <fullName evidence="2">Uncharacterized protein</fullName>
    </submittedName>
</protein>
<keyword evidence="1" id="KW-0732">Signal</keyword>
<evidence type="ECO:0000313" key="2">
    <source>
        <dbReference type="EMBL" id="GGI21378.1"/>
    </source>
</evidence>
<dbReference type="RefSeq" id="WP_128967585.1">
    <property type="nucleotide sequence ID" value="NZ_BMHC01000002.1"/>
</dbReference>
<reference evidence="2" key="1">
    <citation type="journal article" date="2014" name="Int. J. Syst. Evol. Microbiol.">
        <title>Complete genome sequence of Corynebacterium casei LMG S-19264T (=DSM 44701T), isolated from a smear-ripened cheese.</title>
        <authorList>
            <consortium name="US DOE Joint Genome Institute (JGI-PGF)"/>
            <person name="Walter F."/>
            <person name="Albersmeier A."/>
            <person name="Kalinowski J."/>
            <person name="Ruckert C."/>
        </authorList>
    </citation>
    <scope>NUCLEOTIDE SEQUENCE</scope>
    <source>
        <strain evidence="2">CGMCC 1.15034</strain>
    </source>
</reference>
<dbReference type="EMBL" id="CP030057">
    <property type="protein sequence ID" value="QOZ62004.1"/>
    <property type="molecule type" value="Genomic_DNA"/>
</dbReference>
<name>A0A410VB49_9BRAD</name>
<keyword evidence="4" id="KW-1185">Reference proteome</keyword>
<evidence type="ECO:0000256" key="1">
    <source>
        <dbReference type="SAM" id="SignalP"/>
    </source>
</evidence>
<dbReference type="EMBL" id="BMHC01000002">
    <property type="protein sequence ID" value="GGI21378.1"/>
    <property type="molecule type" value="Genomic_DNA"/>
</dbReference>
<proteinExistence type="predicted"/>
<dbReference type="OrthoDB" id="8242862at2"/>
<accession>A0A410VB49</accession>
<reference evidence="2" key="3">
    <citation type="submission" date="2022-12" db="EMBL/GenBank/DDBJ databases">
        <authorList>
            <person name="Sun Q."/>
            <person name="Zhou Y."/>
        </authorList>
    </citation>
    <scope>NUCLEOTIDE SEQUENCE</scope>
    <source>
        <strain evidence="2">CGMCC 1.15034</strain>
    </source>
</reference>
<dbReference type="Proteomes" id="UP000625079">
    <property type="component" value="Unassembled WGS sequence"/>
</dbReference>
<feature type="chain" id="PRO_5044601291" evidence="1">
    <location>
        <begin position="26"/>
        <end position="84"/>
    </location>
</feature>
<evidence type="ECO:0000313" key="3">
    <source>
        <dbReference type="EMBL" id="QOZ62004.1"/>
    </source>
</evidence>
<feature type="signal peptide" evidence="1">
    <location>
        <begin position="1"/>
        <end position="25"/>
    </location>
</feature>
<gene>
    <name evidence="2" type="ORF">GCM10010987_14020</name>
    <name evidence="3" type="ORF">XH86_27110</name>
</gene>
<sequence length="84" mass="9119">MTSKSIPPVLAALLLALLPDMSATARPRINTIHSYPHSSPIEGRQIAAPPWSAACMTDHGPSECGEPMWIYGPRSEIAQYRSAF</sequence>
<evidence type="ECO:0000313" key="4">
    <source>
        <dbReference type="Proteomes" id="UP000593880"/>
    </source>
</evidence>
<dbReference type="Proteomes" id="UP000593880">
    <property type="component" value="Chromosome"/>
</dbReference>